<evidence type="ECO:0000313" key="1">
    <source>
        <dbReference type="EMBL" id="KAF3326413.1"/>
    </source>
</evidence>
<reference evidence="1" key="1">
    <citation type="submission" date="2020-01" db="EMBL/GenBank/DDBJ databases">
        <title>Genome sequence of Kobresia littledalei, the first chromosome-level genome in the family Cyperaceae.</title>
        <authorList>
            <person name="Qu G."/>
        </authorList>
    </citation>
    <scope>NUCLEOTIDE SEQUENCE</scope>
    <source>
        <strain evidence="1">C.B.Clarke</strain>
        <tissue evidence="1">Leaf</tissue>
    </source>
</reference>
<name>A0A833VK60_9POAL</name>
<proteinExistence type="predicted"/>
<dbReference type="AlphaFoldDB" id="A0A833VK60"/>
<gene>
    <name evidence="1" type="ORF">FCM35_KLT08043</name>
</gene>
<evidence type="ECO:0000313" key="2">
    <source>
        <dbReference type="Proteomes" id="UP000623129"/>
    </source>
</evidence>
<accession>A0A833VK60</accession>
<protein>
    <submittedName>
        <fullName evidence="1">Uncharacterized protein</fullName>
    </submittedName>
</protein>
<sequence length="113" mass="12676">MAEIPLAGLLDLRLPPSSFPKLTPLSLRRSFSLSRFSAASASTSTSSRATSSLELAASKGSYSTRYFDPVPSVSSQCTVEPGFRDRLCLFLFPFRFWMFYLRFFLSSCCFLED</sequence>
<dbReference type="EMBL" id="SWLB01000018">
    <property type="protein sequence ID" value="KAF3326413.1"/>
    <property type="molecule type" value="Genomic_DNA"/>
</dbReference>
<keyword evidence="2" id="KW-1185">Reference proteome</keyword>
<organism evidence="1 2">
    <name type="scientific">Carex littledalei</name>
    <dbReference type="NCBI Taxonomy" id="544730"/>
    <lineage>
        <taxon>Eukaryota</taxon>
        <taxon>Viridiplantae</taxon>
        <taxon>Streptophyta</taxon>
        <taxon>Embryophyta</taxon>
        <taxon>Tracheophyta</taxon>
        <taxon>Spermatophyta</taxon>
        <taxon>Magnoliopsida</taxon>
        <taxon>Liliopsida</taxon>
        <taxon>Poales</taxon>
        <taxon>Cyperaceae</taxon>
        <taxon>Cyperoideae</taxon>
        <taxon>Cariceae</taxon>
        <taxon>Carex</taxon>
        <taxon>Carex subgen. Euthyceras</taxon>
    </lineage>
</organism>
<comment type="caution">
    <text evidence="1">The sequence shown here is derived from an EMBL/GenBank/DDBJ whole genome shotgun (WGS) entry which is preliminary data.</text>
</comment>
<dbReference type="Proteomes" id="UP000623129">
    <property type="component" value="Unassembled WGS sequence"/>
</dbReference>